<dbReference type="InterPro" id="IPR013094">
    <property type="entry name" value="AB_hydrolase_3"/>
</dbReference>
<dbReference type="Pfam" id="PF07859">
    <property type="entry name" value="Abhydrolase_3"/>
    <property type="match status" value="2"/>
</dbReference>
<proteinExistence type="inferred from homology"/>
<evidence type="ECO:0000313" key="4">
    <source>
        <dbReference type="EMBL" id="KAK7860444.1"/>
    </source>
</evidence>
<protein>
    <submittedName>
        <fullName evidence="4">2-hydroxyisoflavanone dehydratase</fullName>
    </submittedName>
</protein>
<evidence type="ECO:0000259" key="3">
    <source>
        <dbReference type="Pfam" id="PF07859"/>
    </source>
</evidence>
<evidence type="ECO:0000256" key="1">
    <source>
        <dbReference type="ARBA" id="ARBA00010515"/>
    </source>
</evidence>
<reference evidence="4" key="2">
    <citation type="journal article" date="2018" name="Sci. Data">
        <title>The draft genome sequence of cork oak.</title>
        <authorList>
            <person name="Ramos A.M."/>
            <person name="Usie A."/>
            <person name="Barbosa P."/>
            <person name="Barros P.M."/>
            <person name="Capote T."/>
            <person name="Chaves I."/>
            <person name="Simoes F."/>
            <person name="Abreu I."/>
            <person name="Carrasquinho I."/>
            <person name="Faro C."/>
            <person name="Guimaraes J.B."/>
            <person name="Mendonca D."/>
            <person name="Nobrega F."/>
            <person name="Rodrigues L."/>
            <person name="Saibo N.J.M."/>
            <person name="Varela M.C."/>
            <person name="Egas C."/>
            <person name="Matos J."/>
            <person name="Miguel C.M."/>
            <person name="Oliveira M.M."/>
            <person name="Ricardo C.P."/>
            <person name="Goncalves S."/>
        </authorList>
    </citation>
    <scope>NUCLEOTIDE SEQUENCE [LARGE SCALE GENOMIC DNA]</scope>
    <source>
        <strain evidence="4">HL8</strain>
    </source>
</reference>
<comment type="caution">
    <text evidence="4">The sequence shown here is derived from an EMBL/GenBank/DDBJ whole genome shotgun (WGS) entry which is preliminary data.</text>
</comment>
<accession>A0AAW0MB77</accession>
<organism evidence="4">
    <name type="scientific">Quercus suber</name>
    <name type="common">Cork oak</name>
    <dbReference type="NCBI Taxonomy" id="58331"/>
    <lineage>
        <taxon>Eukaryota</taxon>
        <taxon>Viridiplantae</taxon>
        <taxon>Streptophyta</taxon>
        <taxon>Embryophyta</taxon>
        <taxon>Tracheophyta</taxon>
        <taxon>Spermatophyta</taxon>
        <taxon>Magnoliopsida</taxon>
        <taxon>eudicotyledons</taxon>
        <taxon>Gunneridae</taxon>
        <taxon>Pentapetalae</taxon>
        <taxon>rosids</taxon>
        <taxon>fabids</taxon>
        <taxon>Fagales</taxon>
        <taxon>Fagaceae</taxon>
        <taxon>Quercus</taxon>
    </lineage>
</organism>
<feature type="domain" description="Alpha/beta hydrolase fold-3" evidence="3">
    <location>
        <begin position="77"/>
        <end position="302"/>
    </location>
</feature>
<dbReference type="PANTHER" id="PTHR23024:SF551">
    <property type="entry name" value="2-HYDROXYISOFLAVANONE DEHYDRATASE-LIKE"/>
    <property type="match status" value="1"/>
</dbReference>
<feature type="domain" description="Alpha/beta hydrolase fold-3" evidence="3">
    <location>
        <begin position="325"/>
        <end position="458"/>
    </location>
</feature>
<name>A0AAW0MB77_QUESU</name>
<feature type="region of interest" description="Disordered" evidence="2">
    <location>
        <begin position="27"/>
        <end position="47"/>
    </location>
</feature>
<dbReference type="InterPro" id="IPR029058">
    <property type="entry name" value="AB_hydrolase_fold"/>
</dbReference>
<dbReference type="Gene3D" id="3.40.50.1820">
    <property type="entry name" value="alpha/beta hydrolase"/>
    <property type="match status" value="2"/>
</dbReference>
<dbReference type="PANTHER" id="PTHR23024">
    <property type="entry name" value="ARYLACETAMIDE DEACETYLASE"/>
    <property type="match status" value="1"/>
</dbReference>
<feature type="compositionally biased region" description="Polar residues" evidence="2">
    <location>
        <begin position="38"/>
        <end position="47"/>
    </location>
</feature>
<dbReference type="SUPFAM" id="SSF53474">
    <property type="entry name" value="alpha/beta-Hydrolases"/>
    <property type="match status" value="2"/>
</dbReference>
<dbReference type="InterPro" id="IPR050466">
    <property type="entry name" value="Carboxylest/Gibb_receptor"/>
</dbReference>
<reference evidence="4" key="3">
    <citation type="submission" date="2023-07" db="EMBL/GenBank/DDBJ databases">
        <title>An improved reference 1 genome and first organelle genomes of Quercus suber.</title>
        <authorList>
            <consortium name="Genosuber Consortium"/>
            <person name="Usie A."/>
            <person name="Serra O."/>
            <person name="Barros P."/>
        </authorList>
    </citation>
    <scope>NUCLEOTIDE SEQUENCE</scope>
    <source>
        <strain evidence="4">HL8</strain>
        <tissue evidence="4">Leaves</tissue>
    </source>
</reference>
<dbReference type="EMBL" id="PKMF04000006">
    <property type="protein sequence ID" value="KAK7860444.1"/>
    <property type="molecule type" value="Genomic_DNA"/>
</dbReference>
<gene>
    <name evidence="4" type="primary">HIDM_4</name>
    <name evidence="4" type="ORF">CFP56_036765</name>
</gene>
<sequence>MASITKEVEKELIPFVRLYKDGSVERLGNSPYVPPSPQDTETGVSSKDITISQDRSISARLYLPKLNQPLHQKLPILIYFHGGGFCIESAFSSDHQRYLNSLVSQAQVVAVSVEYRLAPEHLLPIAYEDSWAALQWVVSHFVDDNIVNKEPWLINHGDFNRVFLGGDSAGANIVHNIALRAGVEGLHGGARITGSFLTHPFFWGLKPVGSEYTAEREKGLAYSIWNLVYPSAPGGIDNPMINPFSPGAPSLAGLDCSRLLVTVSEKDRLRDRGIMYYNAVKESEWKGEVELIEVEGEGHAFQILDCGTENANNLIKRLASFLFNSGANTAHNLALRAGTESLPGGVKIFGAFLSQPYFWGSNPIGSESKEEHEKSLTSLIWSLVYPSATGGIDSPLINPLGPGAPSLAGLACDKLLVCVAEKDILRERGVWYCDEVKKSGWKGEVELFEVKGEDHAFHFFNFETENAKAMIKGLASFLKV</sequence>
<comment type="similarity">
    <text evidence="1">Belongs to the 'GDXG' lipolytic enzyme family.</text>
</comment>
<dbReference type="GO" id="GO:0016787">
    <property type="term" value="F:hydrolase activity"/>
    <property type="evidence" value="ECO:0007669"/>
    <property type="project" value="InterPro"/>
</dbReference>
<dbReference type="AlphaFoldDB" id="A0AAW0MB77"/>
<reference evidence="4" key="1">
    <citation type="submission" date="2017-12" db="EMBL/GenBank/DDBJ databases">
        <authorList>
            <person name="Barbosa P."/>
            <person name="Usie A."/>
            <person name="Ramos A.M."/>
        </authorList>
    </citation>
    <scope>NUCLEOTIDE SEQUENCE</scope>
    <source>
        <strain evidence="4">HL8</strain>
        <tissue evidence="4">Leaves</tissue>
    </source>
</reference>
<evidence type="ECO:0000256" key="2">
    <source>
        <dbReference type="SAM" id="MobiDB-lite"/>
    </source>
</evidence>